<evidence type="ECO:0000313" key="2">
    <source>
        <dbReference type="EMBL" id="KAJ8040259.1"/>
    </source>
</evidence>
<dbReference type="PANTHER" id="PTHR11319:SF35">
    <property type="entry name" value="OUTER MEMBRANE PROTEIN PMPC-RELATED"/>
    <property type="match status" value="1"/>
</dbReference>
<keyword evidence="1" id="KW-1133">Transmembrane helix</keyword>
<name>A0A9Q1HBR8_HOLLE</name>
<feature type="transmembrane region" description="Helical" evidence="1">
    <location>
        <begin position="477"/>
        <end position="496"/>
    </location>
</feature>
<evidence type="ECO:0008006" key="4">
    <source>
        <dbReference type="Google" id="ProtNLM"/>
    </source>
</evidence>
<keyword evidence="3" id="KW-1185">Reference proteome</keyword>
<organism evidence="2 3">
    <name type="scientific">Holothuria leucospilota</name>
    <name type="common">Black long sea cucumber</name>
    <name type="synonym">Mertensiothuria leucospilota</name>
    <dbReference type="NCBI Taxonomy" id="206669"/>
    <lineage>
        <taxon>Eukaryota</taxon>
        <taxon>Metazoa</taxon>
        <taxon>Echinodermata</taxon>
        <taxon>Eleutherozoa</taxon>
        <taxon>Echinozoa</taxon>
        <taxon>Holothuroidea</taxon>
        <taxon>Aspidochirotacea</taxon>
        <taxon>Aspidochirotida</taxon>
        <taxon>Holothuriidae</taxon>
        <taxon>Holothuria</taxon>
    </lineage>
</organism>
<reference evidence="2" key="1">
    <citation type="submission" date="2021-10" db="EMBL/GenBank/DDBJ databases">
        <title>Tropical sea cucumber genome reveals ecological adaptation and Cuvierian tubules defense mechanism.</title>
        <authorList>
            <person name="Chen T."/>
        </authorList>
    </citation>
    <scope>NUCLEOTIDE SEQUENCE</scope>
    <source>
        <strain evidence="2">Nanhai2018</strain>
        <tissue evidence="2">Muscle</tissue>
    </source>
</reference>
<dbReference type="EMBL" id="JAIZAY010000006">
    <property type="protein sequence ID" value="KAJ8040259.1"/>
    <property type="molecule type" value="Genomic_DNA"/>
</dbReference>
<feature type="transmembrane region" description="Helical" evidence="1">
    <location>
        <begin position="260"/>
        <end position="283"/>
    </location>
</feature>
<feature type="transmembrane region" description="Helical" evidence="1">
    <location>
        <begin position="415"/>
        <end position="438"/>
    </location>
</feature>
<dbReference type="Proteomes" id="UP001152320">
    <property type="component" value="Chromosome 6"/>
</dbReference>
<accession>A0A9Q1HBR8</accession>
<evidence type="ECO:0000256" key="1">
    <source>
        <dbReference type="SAM" id="Phobius"/>
    </source>
</evidence>
<dbReference type="OrthoDB" id="10062419at2759"/>
<evidence type="ECO:0000313" key="3">
    <source>
        <dbReference type="Proteomes" id="UP001152320"/>
    </source>
</evidence>
<proteinExistence type="predicted"/>
<keyword evidence="1" id="KW-0472">Membrane</keyword>
<dbReference type="PANTHER" id="PTHR11319">
    <property type="entry name" value="G PROTEIN-COUPLED RECEPTOR-RELATED"/>
    <property type="match status" value="1"/>
</dbReference>
<dbReference type="AlphaFoldDB" id="A0A9Q1HBR8"/>
<keyword evidence="1" id="KW-0812">Transmembrane</keyword>
<feature type="transmembrane region" description="Helical" evidence="1">
    <location>
        <begin position="545"/>
        <end position="571"/>
    </location>
</feature>
<sequence length="598" mass="69391">MPWVKSLKVGLFNFNRSCVTSSYVTTLLVYNDRLTDTLPERGFNCTKEASYLRTSNCTSCVVGTYGNRIQGQCLPCPRGGFYQDEVGQYQSNSSDIGCKLCNRGTFVMHGGGNSSLSCKVCPEGTNKTEHASYRACFCLENYFRRDRFGKCYLCPQEGLKCSSDYVTIQPGYYWKWSGPHLNLYERYVENLLTFSDTYDTSTSTFTETFPKVHKCPQPFKCTNNDTIKGDCEEGYRGWLCTKCQEGYFPVIGFCQECPSLWIFIGEIAAFVLVAVCFVLYVIYTYRRERQLNQRSIVDVALARGKIVLGFYQIMGEFWDSLDTVHWPYIFRQLADWMRIVQFNLAVLVVKPCCFFPKINLSPYEMFVIGVSVPSITVVFSLVTIVMFYVRLWYLKQYDINFSVWNLKIESWKDRILTVALLVLYVTYPSTSNAIFALYPPACDMFYLDEENTSNVSLLRSDYSIDCKSDVHRKYVNAAYFASLYVIVFPCSLFYLLRRYSKAETITDITDGDRYPVWLRFLCENYKDRFWFWEIIELTRKVSQTFIIILFGWNSPLSVTTTLTLSVIFLTLHASYAPMRDKFEHYLQVGFTLNAFKMK</sequence>
<comment type="caution">
    <text evidence="2">The sequence shown here is derived from an EMBL/GenBank/DDBJ whole genome shotgun (WGS) entry which is preliminary data.</text>
</comment>
<dbReference type="SMART" id="SM01411">
    <property type="entry name" value="Ephrin_rec_like"/>
    <property type="match status" value="3"/>
</dbReference>
<feature type="transmembrane region" description="Helical" evidence="1">
    <location>
        <begin position="295"/>
        <end position="314"/>
    </location>
</feature>
<protein>
    <recommendedName>
        <fullName evidence="4">Tyrosine-protein kinase ephrin type A/B receptor-like domain-containing protein</fullName>
    </recommendedName>
</protein>
<gene>
    <name evidence="2" type="ORF">HOLleu_14495</name>
</gene>
<feature type="transmembrane region" description="Helical" evidence="1">
    <location>
        <begin position="365"/>
        <end position="394"/>
    </location>
</feature>